<keyword evidence="4 6" id="KW-0238">DNA-binding</keyword>
<evidence type="ECO:0000256" key="6">
    <source>
        <dbReference type="RuleBase" id="RU365089"/>
    </source>
</evidence>
<keyword evidence="3 6" id="KW-0815">Transposition</keyword>
<protein>
    <recommendedName>
        <fullName evidence="6">Mutator family transposase</fullName>
    </recommendedName>
</protein>
<keyword evidence="8" id="KW-1185">Reference proteome</keyword>
<gene>
    <name evidence="7" type="ORF">NB063_13335</name>
</gene>
<dbReference type="PANTHER" id="PTHR33217">
    <property type="entry name" value="TRANSPOSASE FOR INSERTION SEQUENCE ELEMENT IS1081"/>
    <property type="match status" value="1"/>
</dbReference>
<name>A0ABT0U569_9BACT</name>
<evidence type="ECO:0000256" key="4">
    <source>
        <dbReference type="ARBA" id="ARBA00023125"/>
    </source>
</evidence>
<organism evidence="7 8">
    <name type="scientific">Aporhodopirellula aestuarii</name>
    <dbReference type="NCBI Taxonomy" id="2950107"/>
    <lineage>
        <taxon>Bacteria</taxon>
        <taxon>Pseudomonadati</taxon>
        <taxon>Planctomycetota</taxon>
        <taxon>Planctomycetia</taxon>
        <taxon>Pirellulales</taxon>
        <taxon>Pirellulaceae</taxon>
        <taxon>Aporhodopirellula</taxon>
    </lineage>
</organism>
<evidence type="ECO:0000256" key="5">
    <source>
        <dbReference type="ARBA" id="ARBA00023172"/>
    </source>
</evidence>
<dbReference type="PANTHER" id="PTHR33217:SF7">
    <property type="entry name" value="TRANSPOSASE FOR INSERTION SEQUENCE ELEMENT IS1081"/>
    <property type="match status" value="1"/>
</dbReference>
<evidence type="ECO:0000313" key="7">
    <source>
        <dbReference type="EMBL" id="MCM2371588.1"/>
    </source>
</evidence>
<dbReference type="Proteomes" id="UP001202961">
    <property type="component" value="Unassembled WGS sequence"/>
</dbReference>
<evidence type="ECO:0000256" key="1">
    <source>
        <dbReference type="ARBA" id="ARBA00002190"/>
    </source>
</evidence>
<dbReference type="RefSeq" id="WP_250929223.1">
    <property type="nucleotide sequence ID" value="NZ_JAMQBK010000034.1"/>
</dbReference>
<dbReference type="NCBIfam" id="NF033543">
    <property type="entry name" value="transpos_IS256"/>
    <property type="match status" value="1"/>
</dbReference>
<dbReference type="Pfam" id="PF00872">
    <property type="entry name" value="Transposase_mut"/>
    <property type="match status" value="1"/>
</dbReference>
<comment type="caution">
    <text evidence="7">The sequence shown here is derived from an EMBL/GenBank/DDBJ whole genome shotgun (WGS) entry which is preliminary data.</text>
</comment>
<evidence type="ECO:0000313" key="8">
    <source>
        <dbReference type="Proteomes" id="UP001202961"/>
    </source>
</evidence>
<dbReference type="EMBL" id="JAMQBK010000034">
    <property type="protein sequence ID" value="MCM2371588.1"/>
    <property type="molecule type" value="Genomic_DNA"/>
</dbReference>
<sequence>MLKVERWSPGGQNLPFAISQFSSGATDGETIMNEVSLLQSLGQVSASETGEVFRDFIRGHVREMISEVMAAEVTQLCGPKHAPHEGDHFRAGSSPGRVLYEGEREEVVRPRVRRRDDDGASHEVELATYRVAKDPSQLQTQIIQAIVSGVSSRSIEDIKPNSPGVSRSNVSRLWKEVGHKLVDELRGKNLGAQSWCVLMLDGIRLSRDQTAVVVLGIDTEGRKQVLDFVLGSSESLEIASDLMSRIINRGFTCSHRLYVVLDGSDALRGAVKEHFPDAVIQRCLVHKERNLKAKLSKRHWGEVSRLFTRLRGVQGYEVAKVVFDELDKFIKPINAEAHRSLHEAGEDLLALHRLNVPNTLHRCLLSTNAIENSFRTTRRKLDRVTRFRAETDQASRWLSYALLEAEKGFRRITGCKSLPHLLEALARPESTTS</sequence>
<proteinExistence type="inferred from homology"/>
<dbReference type="InterPro" id="IPR001207">
    <property type="entry name" value="Transposase_mutator"/>
</dbReference>
<evidence type="ECO:0000256" key="2">
    <source>
        <dbReference type="ARBA" id="ARBA00010961"/>
    </source>
</evidence>
<keyword evidence="6" id="KW-0814">Transposable element</keyword>
<evidence type="ECO:0000256" key="3">
    <source>
        <dbReference type="ARBA" id="ARBA00022578"/>
    </source>
</evidence>
<accession>A0ABT0U569</accession>
<comment type="function">
    <text evidence="1 6">Required for the transposition of the insertion element.</text>
</comment>
<comment type="similarity">
    <text evidence="2 6">Belongs to the transposase mutator family.</text>
</comment>
<keyword evidence="5 6" id="KW-0233">DNA recombination</keyword>
<reference evidence="7 8" key="1">
    <citation type="journal article" date="2022" name="Syst. Appl. Microbiol.">
        <title>Rhodopirellula aestuarii sp. nov., a novel member of the genus Rhodopirellula isolated from brackish sediments collected in the Tagus River estuary, Portugal.</title>
        <authorList>
            <person name="Vitorino I.R."/>
            <person name="Klimek D."/>
            <person name="Calusinska M."/>
            <person name="Lobo-da-Cunha A."/>
            <person name="Vasconcelos V."/>
            <person name="Lage O.M."/>
        </authorList>
    </citation>
    <scope>NUCLEOTIDE SEQUENCE [LARGE SCALE GENOMIC DNA]</scope>
    <source>
        <strain evidence="7 8">ICT_H3.1</strain>
    </source>
</reference>